<gene>
    <name evidence="1" type="ORF">A3F15_00310</name>
</gene>
<dbReference type="EMBL" id="MHUC01000014">
    <property type="protein sequence ID" value="OHA70975.1"/>
    <property type="molecule type" value="Genomic_DNA"/>
</dbReference>
<dbReference type="Proteomes" id="UP000177078">
    <property type="component" value="Unassembled WGS sequence"/>
</dbReference>
<reference evidence="1 2" key="1">
    <citation type="journal article" date="2016" name="Nat. Commun.">
        <title>Thousands of microbial genomes shed light on interconnected biogeochemical processes in an aquifer system.</title>
        <authorList>
            <person name="Anantharaman K."/>
            <person name="Brown C.T."/>
            <person name="Hug L.A."/>
            <person name="Sharon I."/>
            <person name="Castelle C.J."/>
            <person name="Probst A.J."/>
            <person name="Thomas B.C."/>
            <person name="Singh A."/>
            <person name="Wilkins M.J."/>
            <person name="Karaoz U."/>
            <person name="Brodie E.L."/>
            <person name="Williams K.H."/>
            <person name="Hubbard S.S."/>
            <person name="Banfield J.F."/>
        </authorList>
    </citation>
    <scope>NUCLEOTIDE SEQUENCE [LARGE SCALE GENOMIC DNA]</scope>
</reference>
<organism evidence="1 2">
    <name type="scientific">Candidatus Wildermuthbacteria bacterium RIFCSPHIGHO2_12_FULL_40_12</name>
    <dbReference type="NCBI Taxonomy" id="1802457"/>
    <lineage>
        <taxon>Bacteria</taxon>
        <taxon>Candidatus Wildermuthiibacteriota</taxon>
    </lineage>
</organism>
<evidence type="ECO:0000313" key="2">
    <source>
        <dbReference type="Proteomes" id="UP000177078"/>
    </source>
</evidence>
<accession>A0A1G2RDP5</accession>
<dbReference type="STRING" id="1802457.A3F15_00310"/>
<protein>
    <submittedName>
        <fullName evidence="1">Uncharacterized protein</fullName>
    </submittedName>
</protein>
<evidence type="ECO:0000313" key="1">
    <source>
        <dbReference type="EMBL" id="OHA70975.1"/>
    </source>
</evidence>
<comment type="caution">
    <text evidence="1">The sequence shown here is derived from an EMBL/GenBank/DDBJ whole genome shotgun (WGS) entry which is preliminary data.</text>
</comment>
<sequence>MSTNAICKQHKRMKPLLKIVKEEKTAQRVGKNKIRVISNLATFNRKQVSRLSIMLGEEVSYLINNAGVLSLD</sequence>
<proteinExistence type="predicted"/>
<dbReference type="AlphaFoldDB" id="A0A1G2RDP5"/>
<name>A0A1G2RDP5_9BACT</name>